<accession>X1U075</accession>
<sequence length="36" mass="4226">MGQEMTFNPVYNPIPKIEVISPNKNKLTYYLKENPN</sequence>
<gene>
    <name evidence="1" type="ORF">S12H4_38564</name>
</gene>
<organism evidence="1">
    <name type="scientific">marine sediment metagenome</name>
    <dbReference type="NCBI Taxonomy" id="412755"/>
    <lineage>
        <taxon>unclassified sequences</taxon>
        <taxon>metagenomes</taxon>
        <taxon>ecological metagenomes</taxon>
    </lineage>
</organism>
<protein>
    <submittedName>
        <fullName evidence="1">Uncharacterized protein</fullName>
    </submittedName>
</protein>
<dbReference type="EMBL" id="BARW01023227">
    <property type="protein sequence ID" value="GAI93250.1"/>
    <property type="molecule type" value="Genomic_DNA"/>
</dbReference>
<comment type="caution">
    <text evidence="1">The sequence shown here is derived from an EMBL/GenBank/DDBJ whole genome shotgun (WGS) entry which is preliminary data.</text>
</comment>
<evidence type="ECO:0000313" key="1">
    <source>
        <dbReference type="EMBL" id="GAI93250.1"/>
    </source>
</evidence>
<feature type="non-terminal residue" evidence="1">
    <location>
        <position position="36"/>
    </location>
</feature>
<proteinExistence type="predicted"/>
<reference evidence="1" key="1">
    <citation type="journal article" date="2014" name="Front. Microbiol.">
        <title>High frequency of phylogenetically diverse reductive dehalogenase-homologous genes in deep subseafloor sedimentary metagenomes.</title>
        <authorList>
            <person name="Kawai M."/>
            <person name="Futagami T."/>
            <person name="Toyoda A."/>
            <person name="Takaki Y."/>
            <person name="Nishi S."/>
            <person name="Hori S."/>
            <person name="Arai W."/>
            <person name="Tsubouchi T."/>
            <person name="Morono Y."/>
            <person name="Uchiyama I."/>
            <person name="Ito T."/>
            <person name="Fujiyama A."/>
            <person name="Inagaki F."/>
            <person name="Takami H."/>
        </authorList>
    </citation>
    <scope>NUCLEOTIDE SEQUENCE</scope>
    <source>
        <strain evidence="1">Expedition CK06-06</strain>
    </source>
</reference>
<name>X1U075_9ZZZZ</name>
<dbReference type="AlphaFoldDB" id="X1U075"/>